<proteinExistence type="predicted"/>
<reference evidence="1 2" key="1">
    <citation type="submission" date="2018-11" db="EMBL/GenBank/DDBJ databases">
        <title>Flavobacterium sp. nov., YIM 102796 draft genome.</title>
        <authorList>
            <person name="Li G."/>
            <person name="Jiang Y."/>
        </authorList>
    </citation>
    <scope>NUCLEOTIDE SEQUENCE [LARGE SCALE GENOMIC DNA]</scope>
    <source>
        <strain evidence="1 2">YIM 102796</strain>
    </source>
</reference>
<protein>
    <submittedName>
        <fullName evidence="1">Uncharacterized protein</fullName>
    </submittedName>
</protein>
<name>A0A3P1ATV5_9FLAO</name>
<keyword evidence="2" id="KW-1185">Reference proteome</keyword>
<gene>
    <name evidence="1" type="ORF">EG242_11405</name>
</gene>
<organism evidence="1 2">
    <name type="scientific">Paenimyroides viscosum</name>
    <dbReference type="NCBI Taxonomy" id="2488729"/>
    <lineage>
        <taxon>Bacteria</taxon>
        <taxon>Pseudomonadati</taxon>
        <taxon>Bacteroidota</taxon>
        <taxon>Flavobacteriia</taxon>
        <taxon>Flavobacteriales</taxon>
        <taxon>Flavobacteriaceae</taxon>
        <taxon>Paenimyroides</taxon>
    </lineage>
</organism>
<comment type="caution">
    <text evidence="1">The sequence shown here is derived from an EMBL/GenBank/DDBJ whole genome shotgun (WGS) entry which is preliminary data.</text>
</comment>
<evidence type="ECO:0000313" key="1">
    <source>
        <dbReference type="EMBL" id="RRA92344.1"/>
    </source>
</evidence>
<accession>A0A3P1ATV5</accession>
<dbReference type="RefSeq" id="WP_124899999.1">
    <property type="nucleotide sequence ID" value="NZ_RQTJ01000028.1"/>
</dbReference>
<dbReference type="AlphaFoldDB" id="A0A3P1ATV5"/>
<dbReference type="Proteomes" id="UP000268372">
    <property type="component" value="Unassembled WGS sequence"/>
</dbReference>
<sequence>MKKEIERKGVKIFILSLLLTISFNCYSQNKGNINQPNKYIKDTHLRSMLNFLVENNYYDEIGINYIYEHYLDANQGFFIAKNIGTEKLGIYSYHFFSGEAHAAEFIMLINKKADNILVLGYGDFNTNKSKLTVFLNNNILNAIDMDEALSVILKKLEQIYPNHG</sequence>
<dbReference type="EMBL" id="RQTJ01000028">
    <property type="protein sequence ID" value="RRA92344.1"/>
    <property type="molecule type" value="Genomic_DNA"/>
</dbReference>
<evidence type="ECO:0000313" key="2">
    <source>
        <dbReference type="Proteomes" id="UP000268372"/>
    </source>
</evidence>